<evidence type="ECO:0000256" key="1">
    <source>
        <dbReference type="SAM" id="MobiDB-lite"/>
    </source>
</evidence>
<name>A0A1I1WSW7_9BACT</name>
<reference evidence="3" key="1">
    <citation type="submission" date="2016-10" db="EMBL/GenBank/DDBJ databases">
        <authorList>
            <person name="Varghese N."/>
            <person name="Submissions S."/>
        </authorList>
    </citation>
    <scope>NUCLEOTIDE SEQUENCE [LARGE SCALE GENOMIC DNA]</scope>
    <source>
        <strain evidence="3">ATCC 25963</strain>
    </source>
</reference>
<dbReference type="EMBL" id="FOMX01000007">
    <property type="protein sequence ID" value="SFD98122.1"/>
    <property type="molecule type" value="Genomic_DNA"/>
</dbReference>
<proteinExistence type="predicted"/>
<evidence type="ECO:0008006" key="4">
    <source>
        <dbReference type="Google" id="ProtNLM"/>
    </source>
</evidence>
<dbReference type="AlphaFoldDB" id="A0A1I1WSW7"/>
<gene>
    <name evidence="2" type="ORF">SAMN02745121_02500</name>
</gene>
<sequence length="116" mass="12365">MRRAIALQDKALDADDPRRFEALLCLALVLREREPAEALAVAERALTLLPAAHPGLEPAAELHETLAIARVRSGGDRSQARASACLSDQLRRQAGDASPASRKPLAASKLLTPPCP</sequence>
<protein>
    <recommendedName>
        <fullName evidence="4">Tetratricopeptide repeat-containing protein</fullName>
    </recommendedName>
</protein>
<evidence type="ECO:0000313" key="2">
    <source>
        <dbReference type="EMBL" id="SFD98122.1"/>
    </source>
</evidence>
<dbReference type="Gene3D" id="1.25.40.10">
    <property type="entry name" value="Tetratricopeptide repeat domain"/>
    <property type="match status" value="1"/>
</dbReference>
<dbReference type="InterPro" id="IPR011990">
    <property type="entry name" value="TPR-like_helical_dom_sf"/>
</dbReference>
<keyword evidence="3" id="KW-1185">Reference proteome</keyword>
<feature type="region of interest" description="Disordered" evidence="1">
    <location>
        <begin position="89"/>
        <end position="116"/>
    </location>
</feature>
<dbReference type="Proteomes" id="UP000199400">
    <property type="component" value="Unassembled WGS sequence"/>
</dbReference>
<accession>A0A1I1WSW7</accession>
<evidence type="ECO:0000313" key="3">
    <source>
        <dbReference type="Proteomes" id="UP000199400"/>
    </source>
</evidence>
<organism evidence="2 3">
    <name type="scientific">Nannocystis exedens</name>
    <dbReference type="NCBI Taxonomy" id="54"/>
    <lineage>
        <taxon>Bacteria</taxon>
        <taxon>Pseudomonadati</taxon>
        <taxon>Myxococcota</taxon>
        <taxon>Polyangia</taxon>
        <taxon>Nannocystales</taxon>
        <taxon>Nannocystaceae</taxon>
        <taxon>Nannocystis</taxon>
    </lineage>
</organism>